<dbReference type="InterPro" id="IPR000504">
    <property type="entry name" value="RRM_dom"/>
</dbReference>
<evidence type="ECO:0000256" key="2">
    <source>
        <dbReference type="PROSITE-ProRule" id="PRU00176"/>
    </source>
</evidence>
<organism evidence="5 6">
    <name type="scientific">Dermatophagoides farinae</name>
    <name type="common">American house dust mite</name>
    <dbReference type="NCBI Taxonomy" id="6954"/>
    <lineage>
        <taxon>Eukaryota</taxon>
        <taxon>Metazoa</taxon>
        <taxon>Ecdysozoa</taxon>
        <taxon>Arthropoda</taxon>
        <taxon>Chelicerata</taxon>
        <taxon>Arachnida</taxon>
        <taxon>Acari</taxon>
        <taxon>Acariformes</taxon>
        <taxon>Sarcoptiformes</taxon>
        <taxon>Astigmata</taxon>
        <taxon>Psoroptidia</taxon>
        <taxon>Analgoidea</taxon>
        <taxon>Pyroglyphidae</taxon>
        <taxon>Dermatophagoidinae</taxon>
        <taxon>Dermatophagoides</taxon>
    </lineage>
</organism>
<dbReference type="SUPFAM" id="SSF46785">
    <property type="entry name" value="Winged helix' DNA-binding domain"/>
    <property type="match status" value="1"/>
</dbReference>
<dbReference type="InterPro" id="IPR036390">
    <property type="entry name" value="WH_DNA-bd_sf"/>
</dbReference>
<sequence length="308" mass="36675">MSKEKNFVNQNIGQQNTNICTDASIIIDTNDDDVDNDSDVDIYEKIRKQIGFYFSSSNIHYDKFMQRLIGISGQKSNDNHNNMEMDDNDNDDDEDHHYGIRPVHLKEFLRFNKIRELTNSLDDLLRAFNIDDYPDLVDTFLARHDLNYDSETQSLQRLKPYHISIDNLNNRTIYLEGFDPQISRIDDILRGYLEILGPILSIRVQKRSKLLGFAFVEYEHEKDARLFCNWFNNNNNNNRSDEMNTTVKMDKLLQIEKELQNIKQNDNEIRVSSKSEWNHCKNRYLRTQRRCRIKSMKREQEIQQSFEL</sequence>
<dbReference type="Gene3D" id="1.10.10.10">
    <property type="entry name" value="Winged helix-like DNA-binding domain superfamily/Winged helix DNA-binding domain"/>
    <property type="match status" value="1"/>
</dbReference>
<reference evidence="5" key="2">
    <citation type="journal article" date="2022" name="Res Sq">
        <title>Comparative Genomics Reveals Insights into the Divergent Evolution of Astigmatic Mites and Household Pest Adaptations.</title>
        <authorList>
            <person name="Xiong Q."/>
            <person name="Wan A.T.-Y."/>
            <person name="Liu X.-Y."/>
            <person name="Fung C.S.-H."/>
            <person name="Xiao X."/>
            <person name="Malainual N."/>
            <person name="Hou J."/>
            <person name="Wang L."/>
            <person name="Wang M."/>
            <person name="Yang K."/>
            <person name="Cui Y."/>
            <person name="Leung E."/>
            <person name="Nong W."/>
            <person name="Shin S.-K."/>
            <person name="Au S."/>
            <person name="Jeong K.Y."/>
            <person name="Chew F.T."/>
            <person name="Hui J."/>
            <person name="Leung T.F."/>
            <person name="Tungtrongchitr A."/>
            <person name="Zhong N."/>
            <person name="Liu Z."/>
            <person name="Tsui S."/>
        </authorList>
    </citation>
    <scope>NUCLEOTIDE SEQUENCE</scope>
    <source>
        <strain evidence="5">Derf</strain>
        <tissue evidence="5">Whole organism</tissue>
    </source>
</reference>
<dbReference type="InterPro" id="IPR036388">
    <property type="entry name" value="WH-like_DNA-bd_sf"/>
</dbReference>
<dbReference type="InterPro" id="IPR012677">
    <property type="entry name" value="Nucleotide-bd_a/b_plait_sf"/>
</dbReference>
<feature type="compositionally biased region" description="Acidic residues" evidence="3">
    <location>
        <begin position="84"/>
        <end position="94"/>
    </location>
</feature>
<dbReference type="AlphaFoldDB" id="A0A922I7P4"/>
<feature type="domain" description="RRM" evidence="4">
    <location>
        <begin position="171"/>
        <end position="248"/>
    </location>
</feature>
<protein>
    <submittedName>
        <fullName evidence="5">La- protein 7</fullName>
    </submittedName>
</protein>
<evidence type="ECO:0000259" key="4">
    <source>
        <dbReference type="PROSITE" id="PS50102"/>
    </source>
</evidence>
<dbReference type="PROSITE" id="PS50102">
    <property type="entry name" value="RRM"/>
    <property type="match status" value="1"/>
</dbReference>
<dbReference type="GO" id="GO:0003723">
    <property type="term" value="F:RNA binding"/>
    <property type="evidence" value="ECO:0007669"/>
    <property type="project" value="UniProtKB-UniRule"/>
</dbReference>
<proteinExistence type="predicted"/>
<comment type="caution">
    <text evidence="5">The sequence shown here is derived from an EMBL/GenBank/DDBJ whole genome shotgun (WGS) entry which is preliminary data.</text>
</comment>
<keyword evidence="1 2" id="KW-0694">RNA-binding</keyword>
<accession>A0A922I7P4</accession>
<dbReference type="InterPro" id="IPR035979">
    <property type="entry name" value="RBD_domain_sf"/>
</dbReference>
<evidence type="ECO:0000313" key="6">
    <source>
        <dbReference type="Proteomes" id="UP000790347"/>
    </source>
</evidence>
<dbReference type="EMBL" id="ASGP02000002">
    <property type="protein sequence ID" value="KAH9520923.1"/>
    <property type="molecule type" value="Genomic_DNA"/>
</dbReference>
<feature type="region of interest" description="Disordered" evidence="3">
    <location>
        <begin position="75"/>
        <end position="95"/>
    </location>
</feature>
<dbReference type="Gene3D" id="3.30.70.330">
    <property type="match status" value="1"/>
</dbReference>
<evidence type="ECO:0000256" key="3">
    <source>
        <dbReference type="SAM" id="MobiDB-lite"/>
    </source>
</evidence>
<evidence type="ECO:0000313" key="5">
    <source>
        <dbReference type="EMBL" id="KAH9520923.1"/>
    </source>
</evidence>
<name>A0A922I7P4_DERFA</name>
<dbReference type="SUPFAM" id="SSF54928">
    <property type="entry name" value="RNA-binding domain, RBD"/>
    <property type="match status" value="1"/>
</dbReference>
<dbReference type="CDD" id="cd00590">
    <property type="entry name" value="RRM_SF"/>
    <property type="match status" value="1"/>
</dbReference>
<reference evidence="5" key="1">
    <citation type="submission" date="2013-05" db="EMBL/GenBank/DDBJ databases">
        <authorList>
            <person name="Yim A.K.Y."/>
            <person name="Chan T.F."/>
            <person name="Ji K.M."/>
            <person name="Liu X.Y."/>
            <person name="Zhou J.W."/>
            <person name="Li R.Q."/>
            <person name="Yang K.Y."/>
            <person name="Li J."/>
            <person name="Li M."/>
            <person name="Law P.T.W."/>
            <person name="Wu Y.L."/>
            <person name="Cai Z.L."/>
            <person name="Qin H."/>
            <person name="Bao Y."/>
            <person name="Leung R.K.K."/>
            <person name="Ng P.K.S."/>
            <person name="Zou J."/>
            <person name="Zhong X.J."/>
            <person name="Ran P.X."/>
            <person name="Zhong N.S."/>
            <person name="Liu Z.G."/>
            <person name="Tsui S.K.W."/>
        </authorList>
    </citation>
    <scope>NUCLEOTIDE SEQUENCE</scope>
    <source>
        <strain evidence="5">Derf</strain>
        <tissue evidence="5">Whole organism</tissue>
    </source>
</reference>
<gene>
    <name evidence="5" type="primary">LARP7</name>
    <name evidence="5" type="ORF">DERF_004601</name>
</gene>
<dbReference type="Proteomes" id="UP000790347">
    <property type="component" value="Unassembled WGS sequence"/>
</dbReference>
<keyword evidence="6" id="KW-1185">Reference proteome</keyword>
<evidence type="ECO:0000256" key="1">
    <source>
        <dbReference type="ARBA" id="ARBA00022884"/>
    </source>
</evidence>